<evidence type="ECO:0000313" key="2">
    <source>
        <dbReference type="EMBL" id="ADJ65894.1"/>
    </source>
</evidence>
<organism evidence="2 3">
    <name type="scientific">Herbaspirillum seropedicae (strain SmR1)</name>
    <dbReference type="NCBI Taxonomy" id="757424"/>
    <lineage>
        <taxon>Bacteria</taxon>
        <taxon>Pseudomonadati</taxon>
        <taxon>Pseudomonadota</taxon>
        <taxon>Betaproteobacteria</taxon>
        <taxon>Burkholderiales</taxon>
        <taxon>Oxalobacteraceae</taxon>
        <taxon>Herbaspirillum</taxon>
    </lineage>
</organism>
<protein>
    <recommendedName>
        <fullName evidence="1">DUF4365 domain-containing protein</fullName>
    </recommendedName>
</protein>
<evidence type="ECO:0000259" key="1">
    <source>
        <dbReference type="Pfam" id="PF14280"/>
    </source>
</evidence>
<dbReference type="EMBL" id="CP002039">
    <property type="protein sequence ID" value="ADJ65894.1"/>
    <property type="molecule type" value="Genomic_DNA"/>
</dbReference>
<dbReference type="AlphaFoldDB" id="D8IVT6"/>
<name>D8IVT6_HERSS</name>
<proteinExistence type="predicted"/>
<dbReference type="KEGG" id="hse:Hsero_4428"/>
<gene>
    <name evidence="2" type="ordered locus">Hsero_4428</name>
</gene>
<sequence>MARYDPKEQIGVNAVQKIVLKELGWIFREQPLVDMGIDAHIELVQDEPTGKLVALQIKTGPSHFVEREDAYVFRGSLTHLEYWINHSLPVILVAHFDEENETYWVLVDEGKVRRAGKSWTIAIPKENKLGKKTRAALAKVFAGSPAQNRMRRLAIDASLMRHVKAGMKVSVELEDWVNKGLRRGNVTVYVYDKYGRETLSKEWFQYYMHRPMKELVETLFPWSVASIDVDFYDENCEDNQDIYSVVSRMADHDNGFEYESAGEKEIYPYKNDSGEVDCYRLQLRLNQLGRAFLLVSDYLEGAE</sequence>
<feature type="domain" description="DUF4365" evidence="1">
    <location>
        <begin position="8"/>
        <end position="140"/>
    </location>
</feature>
<accession>D8IVT6</accession>
<dbReference type="STRING" id="757424.Hsero_4428"/>
<dbReference type="REBASE" id="26935">
    <property type="entry name" value="HseSORF4428P"/>
</dbReference>
<reference evidence="2 3" key="1">
    <citation type="submission" date="2010-04" db="EMBL/GenBank/DDBJ databases">
        <title>The genome of Herbaspirillum seropedicae SmR1, an endophytic, nitrogen-fixing, plant-growth promoting beta-Proteobacteria.</title>
        <authorList>
            <person name="Pedrosa F.O."/>
            <person name="Monteiro R.A."/>
            <person name="Wassem R."/>
            <person name="Cruz L.M."/>
            <person name="Ayub R.A."/>
            <person name="Colauto N.B."/>
            <person name="Fernandez M.A."/>
            <person name="Fungaro M.H.P."/>
            <person name="Grisard E.C."/>
            <person name="Hungria M."/>
            <person name="Madeira H.M.F."/>
            <person name="Nodari R.O."/>
            <person name="Osaku C.A."/>
            <person name="Petzl-Erler M.L."/>
            <person name="Terenzi H."/>
            <person name="Vieira L.G.E."/>
            <person name="Almeida M.I.M."/>
            <person name="Alves L.R."/>
            <person name="Arantes O.M.N."/>
            <person name="Balsanelli E."/>
            <person name="Barcellos F.G."/>
            <person name="Baura V.A."/>
            <person name="Binde D.R."/>
            <person name="Campo R.J."/>
            <person name="Chubatsu L.S."/>
            <person name="Chueire L.M.O."/>
            <person name="Ciferri R.R."/>
            <person name="Correa L.C."/>
            <person name="da Conceicao Silva J.L."/>
            <person name="Dabul A.N.G."/>
            <person name="Dambros B.P."/>
            <person name="Faoro H."/>
            <person name="Favetti A."/>
            <person name="Friedermann G."/>
            <person name="Furlaneto M.C."/>
            <person name="Gasques L.S."/>
            <person name="Gimenes C.C.T."/>
            <person name="Gioppo N.M.R."/>
            <person name="Glienke-Blanco C."/>
            <person name="Godoy L.P."/>
            <person name="Guerra M.P."/>
            <person name="Karp S."/>
            <person name="Kava-Cordeiro V."/>
            <person name="Margarido V.P."/>
            <person name="Mathioni S.M."/>
            <person name="Menck-Soares M.A."/>
            <person name="Murace N.K."/>
            <person name="Nicolas M.F."/>
            <person name="Oliveira C.E.C."/>
            <person name="Pagnan N.A.B."/>
            <person name="Pamphile J.A."/>
            <person name="Patussi E.V."/>
            <person name="Pereira L.F.P."/>
            <person name="Pereira-Ferrari L."/>
            <person name="Pinto F.G.S."/>
            <person name="Precoma C."/>
            <person name="Prioli A.J."/>
            <person name="Prioli S.M.A.P."/>
            <person name="Raittz R.T."/>
            <person name="Ramos H.J.O."/>
            <person name="Ribeiro E.M.S.F."/>
            <person name="Rigo L.U."/>
            <person name="Rocha C.L.M.S.C."/>
            <person name="Rocha S.N."/>
            <person name="Santos K."/>
            <person name="Satori D."/>
            <person name="Silva A.G."/>
            <person name="Simao R.C.G."/>
            <person name="Soares M.A.M."/>
            <person name="Souza E.M."/>
            <person name="Steffens M.B.R."/>
            <person name="Steindel M."/>
            <person name="Tadra-Sfeir M.Z."/>
            <person name="Takahashi E.K."/>
            <person name="Torres R.A."/>
            <person name="Valle J.S."/>
            <person name="Vernal J.I."/>
            <person name="Vilas-Boas L.A."/>
            <person name="Watanabe M.A.E."/>
            <person name="Weiss V.A."/>
            <person name="Yates M.A."/>
            <person name="Souza E.M."/>
        </authorList>
    </citation>
    <scope>NUCLEOTIDE SEQUENCE [LARGE SCALE GENOMIC DNA]</scope>
    <source>
        <strain evidence="2 3">SmR1</strain>
    </source>
</reference>
<keyword evidence="3" id="KW-1185">Reference proteome</keyword>
<dbReference type="Pfam" id="PF14280">
    <property type="entry name" value="DUF4365"/>
    <property type="match status" value="1"/>
</dbReference>
<dbReference type="Proteomes" id="UP000000329">
    <property type="component" value="Chromosome"/>
</dbReference>
<dbReference type="GeneID" id="29392817"/>
<dbReference type="HOGENOM" id="CLU_882486_0_0_4"/>
<dbReference type="InterPro" id="IPR025375">
    <property type="entry name" value="DUF4365"/>
</dbReference>
<dbReference type="OrthoDB" id="4951670at2"/>
<evidence type="ECO:0000313" key="3">
    <source>
        <dbReference type="Proteomes" id="UP000000329"/>
    </source>
</evidence>
<dbReference type="RefSeq" id="WP_013236347.1">
    <property type="nucleotide sequence ID" value="NC_014323.1"/>
</dbReference>
<dbReference type="eggNOG" id="COG5474">
    <property type="taxonomic scope" value="Bacteria"/>
</dbReference>